<dbReference type="OrthoDB" id="1044995at2759"/>
<accession>R0HSE5</accession>
<protein>
    <recommendedName>
        <fullName evidence="9">Defensin-like protein</fullName>
    </recommendedName>
</protein>
<dbReference type="GO" id="GO:0005576">
    <property type="term" value="C:extracellular region"/>
    <property type="evidence" value="ECO:0007669"/>
    <property type="project" value="UniProtKB-SubCell"/>
</dbReference>
<evidence type="ECO:0000256" key="9">
    <source>
        <dbReference type="RuleBase" id="RU367109"/>
    </source>
</evidence>
<sequence length="85" mass="9046">MAKTSFTLVLPIIFLVVMFALVEQNMGCTASMGPCEKDKSCSAKCRATFGDKANGFCDRSTGGAGECVCVYPCPPHPESPMSFLL</sequence>
<dbReference type="AlphaFoldDB" id="R0HSE5"/>
<evidence type="ECO:0000256" key="6">
    <source>
        <dbReference type="ARBA" id="ARBA00022729"/>
    </source>
</evidence>
<keyword evidence="12" id="KW-1185">Reference proteome</keyword>
<keyword evidence="7 9" id="KW-0611">Plant defense</keyword>
<keyword evidence="3 9" id="KW-0964">Secreted</keyword>
<keyword evidence="4 9" id="KW-0929">Antimicrobial</keyword>
<dbReference type="Proteomes" id="UP000029121">
    <property type="component" value="Unassembled WGS sequence"/>
</dbReference>
<keyword evidence="6" id="KW-0732">Signal</keyword>
<evidence type="ECO:0000313" key="11">
    <source>
        <dbReference type="EMBL" id="EOA32739.1"/>
    </source>
</evidence>
<dbReference type="GO" id="GO:0031640">
    <property type="term" value="P:killing of cells of another organism"/>
    <property type="evidence" value="ECO:0007669"/>
    <property type="project" value="UniProtKB-UniRule"/>
</dbReference>
<evidence type="ECO:0000256" key="7">
    <source>
        <dbReference type="ARBA" id="ARBA00022821"/>
    </source>
</evidence>
<keyword evidence="10" id="KW-1133">Transmembrane helix</keyword>
<evidence type="ECO:0000256" key="3">
    <source>
        <dbReference type="ARBA" id="ARBA00022525"/>
    </source>
</evidence>
<name>R0HSE5_9BRAS</name>
<dbReference type="InterPro" id="IPR039641">
    <property type="entry name" value="LCR"/>
</dbReference>
<evidence type="ECO:0000256" key="5">
    <source>
        <dbReference type="ARBA" id="ARBA00022577"/>
    </source>
</evidence>
<dbReference type="PANTHER" id="PTHR36788:SF5">
    <property type="entry name" value="DEFENSIN-LIKE PROTEIN 172"/>
    <property type="match status" value="1"/>
</dbReference>
<reference evidence="12" key="1">
    <citation type="journal article" date="2013" name="Nat. Genet.">
        <title>The Capsella rubella genome and the genomic consequences of rapid mating system evolution.</title>
        <authorList>
            <person name="Slotte T."/>
            <person name="Hazzouri K.M."/>
            <person name="Agren J.A."/>
            <person name="Koenig D."/>
            <person name="Maumus F."/>
            <person name="Guo Y.L."/>
            <person name="Steige K."/>
            <person name="Platts A.E."/>
            <person name="Escobar J.S."/>
            <person name="Newman L.K."/>
            <person name="Wang W."/>
            <person name="Mandakova T."/>
            <person name="Vello E."/>
            <person name="Smith L.M."/>
            <person name="Henz S.R."/>
            <person name="Steffen J."/>
            <person name="Takuno S."/>
            <person name="Brandvain Y."/>
            <person name="Coop G."/>
            <person name="Andolfatto P."/>
            <person name="Hu T.T."/>
            <person name="Blanchette M."/>
            <person name="Clark R.M."/>
            <person name="Quesneville H."/>
            <person name="Nordborg M."/>
            <person name="Gaut B.S."/>
            <person name="Lysak M.A."/>
            <person name="Jenkins J."/>
            <person name="Grimwood J."/>
            <person name="Chapman J."/>
            <person name="Prochnik S."/>
            <person name="Shu S."/>
            <person name="Rokhsar D."/>
            <person name="Schmutz J."/>
            <person name="Weigel D."/>
            <person name="Wright S.I."/>
        </authorList>
    </citation>
    <scope>NUCLEOTIDE SEQUENCE [LARGE SCALE GENOMIC DNA]</scope>
    <source>
        <strain evidence="12">cv. Monte Gargano</strain>
    </source>
</reference>
<dbReference type="InterPro" id="IPR010851">
    <property type="entry name" value="DEFL"/>
</dbReference>
<keyword evidence="5 9" id="KW-0295">Fungicide</keyword>
<evidence type="ECO:0000256" key="2">
    <source>
        <dbReference type="ARBA" id="ARBA00006722"/>
    </source>
</evidence>
<evidence type="ECO:0000256" key="4">
    <source>
        <dbReference type="ARBA" id="ARBA00022529"/>
    </source>
</evidence>
<dbReference type="Pfam" id="PF25052">
    <property type="entry name" value="AtDEF-like"/>
    <property type="match status" value="1"/>
</dbReference>
<evidence type="ECO:0000256" key="1">
    <source>
        <dbReference type="ARBA" id="ARBA00004613"/>
    </source>
</evidence>
<keyword evidence="10" id="KW-0472">Membrane</keyword>
<feature type="transmembrane region" description="Helical" evidence="10">
    <location>
        <begin position="6"/>
        <end position="22"/>
    </location>
</feature>
<comment type="similarity">
    <text evidence="2 9">Belongs to the DEFL family.</text>
</comment>
<keyword evidence="10" id="KW-0812">Transmembrane</keyword>
<evidence type="ECO:0000256" key="8">
    <source>
        <dbReference type="ARBA" id="ARBA00023157"/>
    </source>
</evidence>
<comment type="subcellular location">
    <subcellularLocation>
        <location evidence="1 9">Secreted</location>
    </subcellularLocation>
</comment>
<organism evidence="11 12">
    <name type="scientific">Capsella rubella</name>
    <dbReference type="NCBI Taxonomy" id="81985"/>
    <lineage>
        <taxon>Eukaryota</taxon>
        <taxon>Viridiplantae</taxon>
        <taxon>Streptophyta</taxon>
        <taxon>Embryophyta</taxon>
        <taxon>Tracheophyta</taxon>
        <taxon>Spermatophyta</taxon>
        <taxon>Magnoliopsida</taxon>
        <taxon>eudicotyledons</taxon>
        <taxon>Gunneridae</taxon>
        <taxon>Pentapetalae</taxon>
        <taxon>rosids</taxon>
        <taxon>malvids</taxon>
        <taxon>Brassicales</taxon>
        <taxon>Brassicaceae</taxon>
        <taxon>Camelineae</taxon>
        <taxon>Capsella</taxon>
    </lineage>
</organism>
<evidence type="ECO:0000256" key="10">
    <source>
        <dbReference type="SAM" id="Phobius"/>
    </source>
</evidence>
<proteinExistence type="inferred from homology"/>
<evidence type="ECO:0000313" key="12">
    <source>
        <dbReference type="Proteomes" id="UP000029121"/>
    </source>
</evidence>
<dbReference type="PANTHER" id="PTHR36788">
    <property type="entry name" value="DEFENSIN-LIKE PROTEIN 183"/>
    <property type="match status" value="1"/>
</dbReference>
<keyword evidence="8" id="KW-1015">Disulfide bond</keyword>
<dbReference type="KEGG" id="crb:17893553"/>
<dbReference type="EMBL" id="KB870807">
    <property type="protein sequence ID" value="EOA32739.1"/>
    <property type="molecule type" value="Genomic_DNA"/>
</dbReference>
<gene>
    <name evidence="11" type="ORF">CARUB_v10016044mg</name>
</gene>
<dbReference type="GO" id="GO:0050832">
    <property type="term" value="P:defense response to fungus"/>
    <property type="evidence" value="ECO:0007669"/>
    <property type="project" value="UniProtKB-UniRule"/>
</dbReference>